<sequence>MPPEQTLSVPILVVAQSAGDTAEELRKSSRVQRRIRELSVELESIANVLKGIHSSRLYDGSPTVTDFVKHVEAVNILIEQIRDWMQVFSSSSRLTTNALVFVHGRKVLRLKAEFQRIEERLKSDIQTLTLLVN</sequence>
<gene>
    <name evidence="1" type="ORF">BT63DRAFT_288365</name>
</gene>
<dbReference type="AlphaFoldDB" id="A0A6A6U8N6"/>
<evidence type="ECO:0000313" key="2">
    <source>
        <dbReference type="Proteomes" id="UP000799302"/>
    </source>
</evidence>
<accession>A0A6A6U8N6</accession>
<dbReference type="Proteomes" id="UP000799302">
    <property type="component" value="Unassembled WGS sequence"/>
</dbReference>
<dbReference type="EMBL" id="MU004237">
    <property type="protein sequence ID" value="KAF2667254.1"/>
    <property type="molecule type" value="Genomic_DNA"/>
</dbReference>
<keyword evidence="2" id="KW-1185">Reference proteome</keyword>
<proteinExistence type="predicted"/>
<name>A0A6A6U8N6_9PEZI</name>
<reference evidence="1" key="1">
    <citation type="journal article" date="2020" name="Stud. Mycol.">
        <title>101 Dothideomycetes genomes: a test case for predicting lifestyles and emergence of pathogens.</title>
        <authorList>
            <person name="Haridas S."/>
            <person name="Albert R."/>
            <person name="Binder M."/>
            <person name="Bloem J."/>
            <person name="Labutti K."/>
            <person name="Salamov A."/>
            <person name="Andreopoulos B."/>
            <person name="Baker S."/>
            <person name="Barry K."/>
            <person name="Bills G."/>
            <person name="Bluhm B."/>
            <person name="Cannon C."/>
            <person name="Castanera R."/>
            <person name="Culley D."/>
            <person name="Daum C."/>
            <person name="Ezra D."/>
            <person name="Gonzalez J."/>
            <person name="Henrissat B."/>
            <person name="Kuo A."/>
            <person name="Liang C."/>
            <person name="Lipzen A."/>
            <person name="Lutzoni F."/>
            <person name="Magnuson J."/>
            <person name="Mondo S."/>
            <person name="Nolan M."/>
            <person name="Ohm R."/>
            <person name="Pangilinan J."/>
            <person name="Park H.-J."/>
            <person name="Ramirez L."/>
            <person name="Alfaro M."/>
            <person name="Sun H."/>
            <person name="Tritt A."/>
            <person name="Yoshinaga Y."/>
            <person name="Zwiers L.-H."/>
            <person name="Turgeon B."/>
            <person name="Goodwin S."/>
            <person name="Spatafora J."/>
            <person name="Crous P."/>
            <person name="Grigoriev I."/>
        </authorList>
    </citation>
    <scope>NUCLEOTIDE SEQUENCE</scope>
    <source>
        <strain evidence="1">CBS 115976</strain>
    </source>
</reference>
<organism evidence="1 2">
    <name type="scientific">Microthyrium microscopicum</name>
    <dbReference type="NCBI Taxonomy" id="703497"/>
    <lineage>
        <taxon>Eukaryota</taxon>
        <taxon>Fungi</taxon>
        <taxon>Dikarya</taxon>
        <taxon>Ascomycota</taxon>
        <taxon>Pezizomycotina</taxon>
        <taxon>Dothideomycetes</taxon>
        <taxon>Dothideomycetes incertae sedis</taxon>
        <taxon>Microthyriales</taxon>
        <taxon>Microthyriaceae</taxon>
        <taxon>Microthyrium</taxon>
    </lineage>
</organism>
<protein>
    <submittedName>
        <fullName evidence="1">Uncharacterized protein</fullName>
    </submittedName>
</protein>
<evidence type="ECO:0000313" key="1">
    <source>
        <dbReference type="EMBL" id="KAF2667254.1"/>
    </source>
</evidence>